<dbReference type="InterPro" id="IPR026988">
    <property type="entry name" value="YaaC-like"/>
</dbReference>
<proteinExistence type="predicted"/>
<keyword evidence="2" id="KW-1185">Reference proteome</keyword>
<gene>
    <name evidence="1" type="ORF">AACH10_22355</name>
</gene>
<organism evidence="1 2">
    <name type="scientific">Pseudaquabacterium inlustre</name>
    <dbReference type="NCBI Taxonomy" id="2984192"/>
    <lineage>
        <taxon>Bacteria</taxon>
        <taxon>Pseudomonadati</taxon>
        <taxon>Pseudomonadota</taxon>
        <taxon>Betaproteobacteria</taxon>
        <taxon>Burkholderiales</taxon>
        <taxon>Sphaerotilaceae</taxon>
        <taxon>Pseudaquabacterium</taxon>
    </lineage>
</organism>
<comment type="caution">
    <text evidence="1">The sequence shown here is derived from an EMBL/GenBank/DDBJ whole genome shotgun (WGS) entry which is preliminary data.</text>
</comment>
<dbReference type="Pfam" id="PF14175">
    <property type="entry name" value="YaaC"/>
    <property type="match status" value="1"/>
</dbReference>
<protein>
    <submittedName>
        <fullName evidence="1">YaaC family protein</fullName>
    </submittedName>
</protein>
<accession>A0ABU9CR19</accession>
<dbReference type="Proteomes" id="UP001365405">
    <property type="component" value="Unassembled WGS sequence"/>
</dbReference>
<dbReference type="RefSeq" id="WP_341412745.1">
    <property type="nucleotide sequence ID" value="NZ_JBBUTH010000010.1"/>
</dbReference>
<dbReference type="EMBL" id="JBBUTH010000010">
    <property type="protein sequence ID" value="MEK8053012.1"/>
    <property type="molecule type" value="Genomic_DNA"/>
</dbReference>
<reference evidence="1 2" key="1">
    <citation type="submission" date="2024-04" db="EMBL/GenBank/DDBJ databases">
        <title>Novel species of the genus Ideonella isolated from streams.</title>
        <authorList>
            <person name="Lu H."/>
        </authorList>
    </citation>
    <scope>NUCLEOTIDE SEQUENCE [LARGE SCALE GENOMIC DNA]</scope>
    <source>
        <strain evidence="1 2">DXS22W</strain>
    </source>
</reference>
<sequence>MATTDINYKNRALTLHKSITAPHFNERTVLATSTWDYVDLWLKRNKKAEARFFWNQSRSFYEATLALPKTSAPLTAYYCFLNATKALLLTKGGQFGDQHGVSGFTAQGPTALSNERIKIKSGGVLPALCQLFGEQIDPQRVYTLKDILYNLPYIHRAFSLTFTDTELFIPIWNPKIVRSTQTHEAWLVAELQGKYANVNTINKLPASFERDLGAPDKFFIRSKHRFDWRPRQKTESLNRYKTFHARLRREIVYIHAGSNRWYLRRGGIAAGAIDRHCLALTFAAMHRLSELSRYSPDKLAKHFDCQHNWLLSEFIASAPTQFLDSISSEITGHEFFAPERL</sequence>
<name>A0ABU9CR19_9BURK</name>
<evidence type="ECO:0000313" key="1">
    <source>
        <dbReference type="EMBL" id="MEK8053012.1"/>
    </source>
</evidence>
<evidence type="ECO:0000313" key="2">
    <source>
        <dbReference type="Proteomes" id="UP001365405"/>
    </source>
</evidence>